<dbReference type="RefSeq" id="WP_067660109.1">
    <property type="nucleotide sequence ID" value="NZ_FQXG01000008.1"/>
</dbReference>
<proteinExistence type="predicted"/>
<dbReference type="STRING" id="299255.SAMN02745129_4375"/>
<sequence length="63" mass="6398">MNSKILGIVLIVVGVALAYWGYGVYDSASAQVTRAISGDTPVEAYAGMVGGAIAVLVGLLKVK</sequence>
<keyword evidence="1" id="KW-0472">Membrane</keyword>
<name>A0A1M5YSG2_9GAMM</name>
<keyword evidence="3" id="KW-1185">Reference proteome</keyword>
<dbReference type="Pfam" id="PF11381">
    <property type="entry name" value="DUF3185"/>
    <property type="match status" value="1"/>
</dbReference>
<evidence type="ECO:0000313" key="3">
    <source>
        <dbReference type="Proteomes" id="UP000184268"/>
    </source>
</evidence>
<evidence type="ECO:0000256" key="1">
    <source>
        <dbReference type="SAM" id="Phobius"/>
    </source>
</evidence>
<dbReference type="InterPro" id="IPR021521">
    <property type="entry name" value="DUF3185"/>
</dbReference>
<feature type="transmembrane region" description="Helical" evidence="1">
    <location>
        <begin position="5"/>
        <end position="22"/>
    </location>
</feature>
<reference evidence="2 3" key="1">
    <citation type="submission" date="2016-11" db="EMBL/GenBank/DDBJ databases">
        <authorList>
            <person name="Jaros S."/>
            <person name="Januszkiewicz K."/>
            <person name="Wedrychowicz H."/>
        </authorList>
    </citation>
    <scope>NUCLEOTIDE SEQUENCE [LARGE SCALE GENOMIC DNA]</scope>
    <source>
        <strain evidence="2 3">DSM 16917</strain>
    </source>
</reference>
<protein>
    <submittedName>
        <fullName evidence="2">Uncharacterized protein</fullName>
    </submittedName>
</protein>
<feature type="transmembrane region" description="Helical" evidence="1">
    <location>
        <begin position="42"/>
        <end position="60"/>
    </location>
</feature>
<dbReference type="Proteomes" id="UP000184268">
    <property type="component" value="Unassembled WGS sequence"/>
</dbReference>
<dbReference type="EMBL" id="FQXG01000008">
    <property type="protein sequence ID" value="SHI14945.1"/>
    <property type="molecule type" value="Genomic_DNA"/>
</dbReference>
<dbReference type="AlphaFoldDB" id="A0A1M5YSG2"/>
<keyword evidence="1" id="KW-0812">Transmembrane</keyword>
<evidence type="ECO:0000313" key="2">
    <source>
        <dbReference type="EMBL" id="SHI14945.1"/>
    </source>
</evidence>
<organism evidence="2 3">
    <name type="scientific">Ferrimonas marina</name>
    <dbReference type="NCBI Taxonomy" id="299255"/>
    <lineage>
        <taxon>Bacteria</taxon>
        <taxon>Pseudomonadati</taxon>
        <taxon>Pseudomonadota</taxon>
        <taxon>Gammaproteobacteria</taxon>
        <taxon>Alteromonadales</taxon>
        <taxon>Ferrimonadaceae</taxon>
        <taxon>Ferrimonas</taxon>
    </lineage>
</organism>
<dbReference type="OrthoDB" id="5740556at2"/>
<accession>A0A1M5YSG2</accession>
<gene>
    <name evidence="2" type="ORF">SAMN02745129_4375</name>
</gene>
<keyword evidence="1" id="KW-1133">Transmembrane helix</keyword>